<organism evidence="1 2">
    <name type="scientific">Roseateles agri</name>
    <dbReference type="NCBI Taxonomy" id="3098619"/>
    <lineage>
        <taxon>Bacteria</taxon>
        <taxon>Pseudomonadati</taxon>
        <taxon>Pseudomonadota</taxon>
        <taxon>Betaproteobacteria</taxon>
        <taxon>Burkholderiales</taxon>
        <taxon>Sphaerotilaceae</taxon>
        <taxon>Roseateles</taxon>
    </lineage>
</organism>
<reference evidence="1 2" key="1">
    <citation type="submission" date="2023-11" db="EMBL/GenBank/DDBJ databases">
        <title>Paucibacter sp. nov., isolated from fresh soil in Korea.</title>
        <authorList>
            <person name="Le N.T.T."/>
        </authorList>
    </citation>
    <scope>NUCLEOTIDE SEQUENCE [LARGE SCALE GENOMIC DNA]</scope>
    <source>
        <strain evidence="1 2">R3-3</strain>
    </source>
</reference>
<accession>A0ABU5DQN5</accession>
<dbReference type="EMBL" id="JAXCLA010000011">
    <property type="protein sequence ID" value="MDY0748618.1"/>
    <property type="molecule type" value="Genomic_DNA"/>
</dbReference>
<keyword evidence="2" id="KW-1185">Reference proteome</keyword>
<sequence>MPSRTQNNDARWLESQEARLNPPLADDEDFVDPFAGLPDGDAEQVRKLRLLLDWTPPREVLH</sequence>
<evidence type="ECO:0000313" key="1">
    <source>
        <dbReference type="EMBL" id="MDY0748618.1"/>
    </source>
</evidence>
<name>A0ABU5DQN5_9BURK</name>
<gene>
    <name evidence="1" type="ORF">SNE35_29240</name>
</gene>
<dbReference type="RefSeq" id="WP_320426586.1">
    <property type="nucleotide sequence ID" value="NZ_JAXCLA010000011.1"/>
</dbReference>
<comment type="caution">
    <text evidence="1">The sequence shown here is derived from an EMBL/GenBank/DDBJ whole genome shotgun (WGS) entry which is preliminary data.</text>
</comment>
<proteinExistence type="predicted"/>
<protein>
    <submittedName>
        <fullName evidence="1">Uncharacterized protein</fullName>
    </submittedName>
</protein>
<evidence type="ECO:0000313" key="2">
    <source>
        <dbReference type="Proteomes" id="UP001285263"/>
    </source>
</evidence>
<dbReference type="Proteomes" id="UP001285263">
    <property type="component" value="Unassembled WGS sequence"/>
</dbReference>